<name>A0AAV7JBX0_9METZ</name>
<dbReference type="GO" id="GO:0005743">
    <property type="term" value="C:mitochondrial inner membrane"/>
    <property type="evidence" value="ECO:0007669"/>
    <property type="project" value="TreeGrafter"/>
</dbReference>
<evidence type="ECO:0000256" key="5">
    <source>
        <dbReference type="RuleBase" id="RU003945"/>
    </source>
</evidence>
<dbReference type="Proteomes" id="UP001165289">
    <property type="component" value="Unassembled WGS sequence"/>
</dbReference>
<dbReference type="AlphaFoldDB" id="A0AAV7JBX0"/>
<comment type="similarity">
    <text evidence="5">Belongs to the OXA1/ALB3/YidC family.</text>
</comment>
<keyword evidence="3 6" id="KW-1133">Transmembrane helix</keyword>
<organism evidence="8 9">
    <name type="scientific">Oopsacas minuta</name>
    <dbReference type="NCBI Taxonomy" id="111878"/>
    <lineage>
        <taxon>Eukaryota</taxon>
        <taxon>Metazoa</taxon>
        <taxon>Porifera</taxon>
        <taxon>Hexactinellida</taxon>
        <taxon>Hexasterophora</taxon>
        <taxon>Lyssacinosida</taxon>
        <taxon>Leucopsacidae</taxon>
        <taxon>Oopsacas</taxon>
    </lineage>
</organism>
<protein>
    <submittedName>
        <fullName evidence="8">Mitochondrial inner membrane protein COX18-like</fullName>
    </submittedName>
</protein>
<dbReference type="PANTHER" id="PTHR12428:SF65">
    <property type="entry name" value="CYTOCHROME C OXIDASE ASSEMBLY PROTEIN COX18, MITOCHONDRIAL"/>
    <property type="match status" value="1"/>
</dbReference>
<keyword evidence="4 6" id="KW-0472">Membrane</keyword>
<feature type="transmembrane region" description="Helical" evidence="6">
    <location>
        <begin position="228"/>
        <end position="248"/>
    </location>
</feature>
<feature type="transmembrane region" description="Helical" evidence="6">
    <location>
        <begin position="202"/>
        <end position="221"/>
    </location>
</feature>
<dbReference type="InterPro" id="IPR028055">
    <property type="entry name" value="YidC/Oxa/ALB_C"/>
</dbReference>
<dbReference type="InterPro" id="IPR001708">
    <property type="entry name" value="YidC/ALB3/OXA1/COX18"/>
</dbReference>
<proteinExistence type="inferred from homology"/>
<dbReference type="CDD" id="cd20069">
    <property type="entry name" value="5TM_Oxa1-like"/>
    <property type="match status" value="1"/>
</dbReference>
<dbReference type="EMBL" id="JAKMXF010000358">
    <property type="protein sequence ID" value="KAI6646259.1"/>
    <property type="molecule type" value="Genomic_DNA"/>
</dbReference>
<feature type="transmembrane region" description="Helical" evidence="6">
    <location>
        <begin position="254"/>
        <end position="274"/>
    </location>
</feature>
<sequence>MLSVRVFQVNSHFLVKHKRFYANSFAYAIFRTFEFPSSCIESLLSATHSAFHIPWWVVIATTTLTIRAVVTLPLHIHLQKNQAKVEVAFAEVDAFRQPLEHRIIAKCRNEGLHIDIANKKLKQAFHELKGDILAKHHINMKYYRIKAYLSPFIQLPLFISISLAIRNLTGALPDWYKVTSIIPSMKEEGLGWFHDLTLADPYYLMPGIILVSNLLNISIYSKQVQKRSIALAIVHNFFRFMTIAMASASTQLPAGIALYWMLSSCYGLFQNVLFKYSRVRRIFGIPKSKSESENPIRDLLHTYKSEWTGFLQKQRDYHSQLK</sequence>
<accession>A0AAV7JBX0</accession>
<dbReference type="GO" id="GO:0032979">
    <property type="term" value="P:protein insertion into mitochondrial inner membrane from matrix"/>
    <property type="evidence" value="ECO:0007669"/>
    <property type="project" value="TreeGrafter"/>
</dbReference>
<evidence type="ECO:0000259" key="7">
    <source>
        <dbReference type="Pfam" id="PF02096"/>
    </source>
</evidence>
<feature type="transmembrane region" description="Helical" evidence="6">
    <location>
        <begin position="145"/>
        <end position="165"/>
    </location>
</feature>
<dbReference type="GO" id="GO:0032977">
    <property type="term" value="F:membrane insertase activity"/>
    <property type="evidence" value="ECO:0007669"/>
    <property type="project" value="InterPro"/>
</dbReference>
<evidence type="ECO:0000256" key="1">
    <source>
        <dbReference type="ARBA" id="ARBA00004141"/>
    </source>
</evidence>
<evidence type="ECO:0000256" key="2">
    <source>
        <dbReference type="ARBA" id="ARBA00022692"/>
    </source>
</evidence>
<feature type="domain" description="Membrane insertase YidC/Oxa/ALB C-terminal" evidence="7">
    <location>
        <begin position="55"/>
        <end position="274"/>
    </location>
</feature>
<dbReference type="GO" id="GO:0033617">
    <property type="term" value="P:mitochondrial respiratory chain complex IV assembly"/>
    <property type="evidence" value="ECO:0007669"/>
    <property type="project" value="TreeGrafter"/>
</dbReference>
<evidence type="ECO:0000256" key="4">
    <source>
        <dbReference type="ARBA" id="ARBA00023136"/>
    </source>
</evidence>
<evidence type="ECO:0000256" key="6">
    <source>
        <dbReference type="SAM" id="Phobius"/>
    </source>
</evidence>
<dbReference type="PANTHER" id="PTHR12428">
    <property type="entry name" value="OXA1"/>
    <property type="match status" value="1"/>
</dbReference>
<gene>
    <name evidence="8" type="ORF">LOD99_9343</name>
</gene>
<keyword evidence="9" id="KW-1185">Reference proteome</keyword>
<feature type="transmembrane region" description="Helical" evidence="6">
    <location>
        <begin position="53"/>
        <end position="74"/>
    </location>
</feature>
<comment type="caution">
    <text evidence="8">The sequence shown here is derived from an EMBL/GenBank/DDBJ whole genome shotgun (WGS) entry which is preliminary data.</text>
</comment>
<dbReference type="Pfam" id="PF02096">
    <property type="entry name" value="60KD_IMP"/>
    <property type="match status" value="1"/>
</dbReference>
<evidence type="ECO:0000256" key="3">
    <source>
        <dbReference type="ARBA" id="ARBA00022989"/>
    </source>
</evidence>
<keyword evidence="2 5" id="KW-0812">Transmembrane</keyword>
<comment type="subcellular location">
    <subcellularLocation>
        <location evidence="1 5">Membrane</location>
        <topology evidence="1 5">Multi-pass membrane protein</topology>
    </subcellularLocation>
</comment>
<reference evidence="8 9" key="1">
    <citation type="journal article" date="2023" name="BMC Biol.">
        <title>The compact genome of the sponge Oopsacas minuta (Hexactinellida) is lacking key metazoan core genes.</title>
        <authorList>
            <person name="Santini S."/>
            <person name="Schenkelaars Q."/>
            <person name="Jourda C."/>
            <person name="Duchesne M."/>
            <person name="Belahbib H."/>
            <person name="Rocher C."/>
            <person name="Selva M."/>
            <person name="Riesgo A."/>
            <person name="Vervoort M."/>
            <person name="Leys S.P."/>
            <person name="Kodjabachian L."/>
            <person name="Le Bivic A."/>
            <person name="Borchiellini C."/>
            <person name="Claverie J.M."/>
            <person name="Renard E."/>
        </authorList>
    </citation>
    <scope>NUCLEOTIDE SEQUENCE [LARGE SCALE GENOMIC DNA]</scope>
    <source>
        <strain evidence="8">SPO-2</strain>
    </source>
</reference>
<evidence type="ECO:0000313" key="8">
    <source>
        <dbReference type="EMBL" id="KAI6646259.1"/>
    </source>
</evidence>
<evidence type="ECO:0000313" key="9">
    <source>
        <dbReference type="Proteomes" id="UP001165289"/>
    </source>
</evidence>